<reference evidence="1 2" key="1">
    <citation type="submission" date="2019-02" db="EMBL/GenBank/DDBJ databases">
        <title>Closed genome of Sporomusa termitida DSM 4440.</title>
        <authorList>
            <person name="Poehlein A."/>
            <person name="Daniel R."/>
        </authorList>
    </citation>
    <scope>NUCLEOTIDE SEQUENCE [LARGE SCALE GENOMIC DNA]</scope>
    <source>
        <strain evidence="1 2">DSM 4440</strain>
    </source>
</reference>
<dbReference type="OrthoDB" id="1684110at2"/>
<keyword evidence="2" id="KW-1185">Reference proteome</keyword>
<proteinExistence type="predicted"/>
<dbReference type="Proteomes" id="UP000320776">
    <property type="component" value="Chromosome"/>
</dbReference>
<dbReference type="KEGG" id="sted:SPTER_18540"/>
<protein>
    <submittedName>
        <fullName evidence="1">Uncharacterized protein</fullName>
    </submittedName>
</protein>
<dbReference type="AlphaFoldDB" id="A0A517DTA8"/>
<name>A0A517DTA8_9FIRM</name>
<gene>
    <name evidence="1" type="ORF">SPTER_18540</name>
</gene>
<dbReference type="RefSeq" id="WP_144350126.1">
    <property type="nucleotide sequence ID" value="NZ_CP036259.1"/>
</dbReference>
<evidence type="ECO:0000313" key="2">
    <source>
        <dbReference type="Proteomes" id="UP000320776"/>
    </source>
</evidence>
<dbReference type="EMBL" id="CP036259">
    <property type="protein sequence ID" value="QDR80526.1"/>
    <property type="molecule type" value="Genomic_DNA"/>
</dbReference>
<sequence length="66" mass="7488">MDTVAQPLIKVIEKLEQAKLSYTVTVTKPARTTFQLQDDLFVIRQQLDDTGIYKLTVAAKMGKEVF</sequence>
<organism evidence="1 2">
    <name type="scientific">Sporomusa termitida</name>
    <dbReference type="NCBI Taxonomy" id="2377"/>
    <lineage>
        <taxon>Bacteria</taxon>
        <taxon>Bacillati</taxon>
        <taxon>Bacillota</taxon>
        <taxon>Negativicutes</taxon>
        <taxon>Selenomonadales</taxon>
        <taxon>Sporomusaceae</taxon>
        <taxon>Sporomusa</taxon>
    </lineage>
</organism>
<accession>A0A517DTA8</accession>
<evidence type="ECO:0000313" key="1">
    <source>
        <dbReference type="EMBL" id="QDR80526.1"/>
    </source>
</evidence>